<reference evidence="1" key="1">
    <citation type="submission" date="2022-01" db="EMBL/GenBank/DDBJ databases">
        <authorList>
            <person name="Braso-Vives M."/>
        </authorList>
    </citation>
    <scope>NUCLEOTIDE SEQUENCE</scope>
</reference>
<organism evidence="1 2">
    <name type="scientific">Branchiostoma lanceolatum</name>
    <name type="common">Common lancelet</name>
    <name type="synonym">Amphioxus lanceolatum</name>
    <dbReference type="NCBI Taxonomy" id="7740"/>
    <lineage>
        <taxon>Eukaryota</taxon>
        <taxon>Metazoa</taxon>
        <taxon>Chordata</taxon>
        <taxon>Cephalochordata</taxon>
        <taxon>Leptocardii</taxon>
        <taxon>Amphioxiformes</taxon>
        <taxon>Branchiostomatidae</taxon>
        <taxon>Branchiostoma</taxon>
    </lineage>
</organism>
<sequence length="300" mass="35230">MAQLMAALRGQFRQTATRGWAVSGHCRALQFVPNRSLFEFTGSSHFVPRRPQLTVPTIAPEQARGWRDLLALVGYVSVPLLGLWVDWRVRKAETRRNQLAHVNDQLAKLYGPLYGNRLATRKTYEKVLSNNEKTKKDYSDLGLKTYLEDAREEWQKKGWFERWRDDPSAENRGRSMLTRWRRFLLYNIHPLDLQAEEIVRNNAHLIDDSEKNSELFRNFVFHVNYQTFIVAKWEDRGFVVAALKNYRDGDFDLWSNSGTLEEDTTHLNQMLLDLETHVNETYKKLVKRQKQLMEGLEIEG</sequence>
<evidence type="ECO:0000313" key="2">
    <source>
        <dbReference type="Proteomes" id="UP000838412"/>
    </source>
</evidence>
<gene>
    <name evidence="1" type="primary">Hypp1833</name>
    <name evidence="1" type="ORF">BLAG_LOCUS15367</name>
</gene>
<protein>
    <submittedName>
        <fullName evidence="1">Hypp1833 protein</fullName>
    </submittedName>
</protein>
<accession>A0A8J9ZPV7</accession>
<evidence type="ECO:0000313" key="1">
    <source>
        <dbReference type="EMBL" id="CAH1257429.1"/>
    </source>
</evidence>
<proteinExistence type="predicted"/>
<keyword evidence="2" id="KW-1185">Reference proteome</keyword>
<dbReference type="Proteomes" id="UP000838412">
    <property type="component" value="Chromosome 3"/>
</dbReference>
<name>A0A8J9ZPV7_BRALA</name>
<dbReference type="AlphaFoldDB" id="A0A8J9ZPV7"/>
<dbReference type="OrthoDB" id="10062294at2759"/>
<dbReference type="EMBL" id="OV696688">
    <property type="protein sequence ID" value="CAH1257429.1"/>
    <property type="molecule type" value="Genomic_DNA"/>
</dbReference>